<dbReference type="InterPro" id="IPR036615">
    <property type="entry name" value="Mur_ligase_C_dom_sf"/>
</dbReference>
<dbReference type="GO" id="GO:0046872">
    <property type="term" value="F:metal ion binding"/>
    <property type="evidence" value="ECO:0007669"/>
    <property type="project" value="UniProtKB-KW"/>
</dbReference>
<comment type="pathway">
    <text evidence="3">Cofactor biosynthesis; tetrahydrofolate biosynthesis; 7,8-dihydrofolate from 2-amino-4-hydroxy-6-hydroxymethyl-7,8-dihydropteridine diphosphate and 4-aminobenzoate: step 2/2.</text>
</comment>
<comment type="cofactor">
    <cofactor evidence="1">
        <name>Mg(2+)</name>
        <dbReference type="ChEBI" id="CHEBI:18420"/>
    </cofactor>
</comment>
<evidence type="ECO:0000259" key="23">
    <source>
        <dbReference type="Pfam" id="PF02875"/>
    </source>
</evidence>
<comment type="caution">
    <text evidence="25">The sequence shown here is derived from an EMBL/GenBank/DDBJ whole genome shotgun (WGS) entry which is preliminary data.</text>
</comment>
<evidence type="ECO:0000256" key="9">
    <source>
        <dbReference type="ARBA" id="ARBA00022598"/>
    </source>
</evidence>
<comment type="catalytic activity">
    <reaction evidence="21">
        <text>7,8-dihydropteroate + L-glutamate + ATP = 7,8-dihydrofolate + ADP + phosphate + H(+)</text>
        <dbReference type="Rhea" id="RHEA:23584"/>
        <dbReference type="ChEBI" id="CHEBI:15378"/>
        <dbReference type="ChEBI" id="CHEBI:17839"/>
        <dbReference type="ChEBI" id="CHEBI:29985"/>
        <dbReference type="ChEBI" id="CHEBI:30616"/>
        <dbReference type="ChEBI" id="CHEBI:43474"/>
        <dbReference type="ChEBI" id="CHEBI:57451"/>
        <dbReference type="ChEBI" id="CHEBI:456216"/>
        <dbReference type="EC" id="6.3.2.12"/>
    </reaction>
</comment>
<dbReference type="Gene3D" id="3.90.190.20">
    <property type="entry name" value="Mur ligase, C-terminal domain"/>
    <property type="match status" value="1"/>
</dbReference>
<dbReference type="EMBL" id="RAPQ01000008">
    <property type="protein sequence ID" value="RKE03883.1"/>
    <property type="molecule type" value="Genomic_DNA"/>
</dbReference>
<dbReference type="Proteomes" id="UP000284531">
    <property type="component" value="Unassembled WGS sequence"/>
</dbReference>
<dbReference type="InterPro" id="IPR013221">
    <property type="entry name" value="Mur_ligase_cen"/>
</dbReference>
<evidence type="ECO:0000256" key="6">
    <source>
        <dbReference type="ARBA" id="ARBA00013023"/>
    </source>
</evidence>
<evidence type="ECO:0000256" key="10">
    <source>
        <dbReference type="ARBA" id="ARBA00022723"/>
    </source>
</evidence>
<dbReference type="PANTHER" id="PTHR11136:SF0">
    <property type="entry name" value="DIHYDROFOLATE SYNTHETASE-RELATED"/>
    <property type="match status" value="1"/>
</dbReference>
<dbReference type="GO" id="GO:0004326">
    <property type="term" value="F:tetrahydrofolylpolyglutamate synthase activity"/>
    <property type="evidence" value="ECO:0007669"/>
    <property type="project" value="UniProtKB-EC"/>
</dbReference>
<dbReference type="GO" id="GO:0005737">
    <property type="term" value="C:cytoplasm"/>
    <property type="evidence" value="ECO:0007669"/>
    <property type="project" value="TreeGrafter"/>
</dbReference>
<dbReference type="NCBIfam" id="TIGR01499">
    <property type="entry name" value="folC"/>
    <property type="match status" value="1"/>
</dbReference>
<comment type="function">
    <text evidence="2">Functions in two distinct reactions of the de novo folate biosynthetic pathway. Catalyzes the addition of a glutamate residue to dihydropteroate (7,8-dihydropteroate or H2Pte) to form dihydrofolate (7,8-dihydrofolate monoglutamate or H2Pte-Glu). Also catalyzes successive additions of L-glutamate to tetrahydrofolate or 10-formyltetrahydrofolate or 5,10-methylenetetrahydrofolate, leading to folylpolyglutamate derivatives.</text>
</comment>
<evidence type="ECO:0000259" key="24">
    <source>
        <dbReference type="Pfam" id="PF08245"/>
    </source>
</evidence>
<comment type="catalytic activity">
    <reaction evidence="18">
        <text>(6S)-5,6,7,8-tetrahydrofolyl-(gamma-L-Glu)(n) + L-glutamate + ATP = (6S)-5,6,7,8-tetrahydrofolyl-(gamma-L-Glu)(n+1) + ADP + phosphate + H(+)</text>
        <dbReference type="Rhea" id="RHEA:10580"/>
        <dbReference type="Rhea" id="RHEA-COMP:14738"/>
        <dbReference type="Rhea" id="RHEA-COMP:14740"/>
        <dbReference type="ChEBI" id="CHEBI:15378"/>
        <dbReference type="ChEBI" id="CHEBI:29985"/>
        <dbReference type="ChEBI" id="CHEBI:30616"/>
        <dbReference type="ChEBI" id="CHEBI:43474"/>
        <dbReference type="ChEBI" id="CHEBI:141005"/>
        <dbReference type="ChEBI" id="CHEBI:456216"/>
        <dbReference type="EC" id="6.3.2.17"/>
    </reaction>
</comment>
<dbReference type="InterPro" id="IPR018109">
    <property type="entry name" value="Folylpolyglutamate_synth_CS"/>
</dbReference>
<dbReference type="PANTHER" id="PTHR11136">
    <property type="entry name" value="FOLYLPOLYGLUTAMATE SYNTHASE-RELATED"/>
    <property type="match status" value="1"/>
</dbReference>
<dbReference type="EC" id="6.3.2.12" evidence="6"/>
<keyword evidence="9 22" id="KW-0436">Ligase</keyword>
<dbReference type="AlphaFoldDB" id="A0A419X808"/>
<evidence type="ECO:0000256" key="2">
    <source>
        <dbReference type="ARBA" id="ARBA00002714"/>
    </source>
</evidence>
<dbReference type="Pfam" id="PF08245">
    <property type="entry name" value="Mur_ligase_M"/>
    <property type="match status" value="1"/>
</dbReference>
<evidence type="ECO:0000256" key="18">
    <source>
        <dbReference type="ARBA" id="ARBA00047493"/>
    </source>
</evidence>
<evidence type="ECO:0000256" key="7">
    <source>
        <dbReference type="ARBA" id="ARBA00013025"/>
    </source>
</evidence>
<evidence type="ECO:0000256" key="16">
    <source>
        <dbReference type="ARBA" id="ARBA00030592"/>
    </source>
</evidence>
<keyword evidence="10" id="KW-0479">Metal-binding</keyword>
<evidence type="ECO:0000256" key="4">
    <source>
        <dbReference type="ARBA" id="ARBA00005150"/>
    </source>
</evidence>
<comment type="pathway">
    <text evidence="4">Cofactor biosynthesis; tetrahydrofolylpolyglutamate biosynthesis.</text>
</comment>
<evidence type="ECO:0000256" key="17">
    <source>
        <dbReference type="ARBA" id="ARBA00032510"/>
    </source>
</evidence>
<name>A0A419X808_9BACT</name>
<comment type="catalytic activity">
    <reaction evidence="19">
        <text>10-formyltetrahydrofolyl-(gamma-L-Glu)(n) + L-glutamate + ATP = 10-formyltetrahydrofolyl-(gamma-L-Glu)(n+1) + ADP + phosphate + H(+)</text>
        <dbReference type="Rhea" id="RHEA:51904"/>
        <dbReference type="Rhea" id="RHEA-COMP:13088"/>
        <dbReference type="Rhea" id="RHEA-COMP:14300"/>
        <dbReference type="ChEBI" id="CHEBI:15378"/>
        <dbReference type="ChEBI" id="CHEBI:29985"/>
        <dbReference type="ChEBI" id="CHEBI:30616"/>
        <dbReference type="ChEBI" id="CHEBI:43474"/>
        <dbReference type="ChEBI" id="CHEBI:134413"/>
        <dbReference type="ChEBI" id="CHEBI:456216"/>
        <dbReference type="EC" id="6.3.2.17"/>
    </reaction>
</comment>
<dbReference type="InterPro" id="IPR001645">
    <property type="entry name" value="Folylpolyglutamate_synth"/>
</dbReference>
<sequence>MTYQETLDYMFTQLPMYQRTGKAAYKANLDNTLALDAYFNHPHKNFKTVHVAGTNGKGSVSHSIASVLQKSGLKVGLYTSPHLRDFRERIKINGKMISESAVVDFIANHKAKFEELKPSFFEMTVALAFEYFALEEVDIAVVEVGLGGRLDSTNIISPLVSVITNISKDHTNLLGNDICDIAKEKAGIIKPGVPVVIGERQEFIEDVFKGIAHERESNILFAEDIYEFRDSKITAGKQELNFFSVNQEEEVLIECDLLGKYQQKNIRTAICALEELKNQGLYISEEHIHSGLSQIVKETGLLGRWQILQENPKVICDTGHNVAGIKEIIEQIGMTDYRKLNVVFGMVDDKNTDEVLSLMPKEAHYYFTRASIPRALNEIKLQELANAYDLRGKTYSTVVEALNDAKSDSEKEDLIFVGGSTFVVAEVV</sequence>
<dbReference type="OrthoDB" id="9809356at2"/>
<dbReference type="FunFam" id="3.40.1190.10:FF:000011">
    <property type="entry name" value="Folylpolyglutamate synthase/dihydrofolate synthase"/>
    <property type="match status" value="1"/>
</dbReference>
<feature type="domain" description="Mur ligase central" evidence="24">
    <location>
        <begin position="51"/>
        <end position="272"/>
    </location>
</feature>
<dbReference type="RefSeq" id="WP_120238712.1">
    <property type="nucleotide sequence ID" value="NZ_RAPQ01000008.1"/>
</dbReference>
<evidence type="ECO:0000256" key="5">
    <source>
        <dbReference type="ARBA" id="ARBA00008276"/>
    </source>
</evidence>
<dbReference type="PROSITE" id="PS01012">
    <property type="entry name" value="FOLYLPOLYGLU_SYNT_2"/>
    <property type="match status" value="1"/>
</dbReference>
<evidence type="ECO:0000256" key="19">
    <source>
        <dbReference type="ARBA" id="ARBA00047808"/>
    </source>
</evidence>
<keyword evidence="12 22" id="KW-0067">ATP-binding</keyword>
<keyword evidence="26" id="KW-1185">Reference proteome</keyword>
<dbReference type="GO" id="GO:0008841">
    <property type="term" value="F:dihydrofolate synthase activity"/>
    <property type="evidence" value="ECO:0007669"/>
    <property type="project" value="UniProtKB-EC"/>
</dbReference>
<evidence type="ECO:0000256" key="12">
    <source>
        <dbReference type="ARBA" id="ARBA00022840"/>
    </source>
</evidence>
<protein>
    <recommendedName>
        <fullName evidence="8">Dihydrofolate synthase/folylpolyglutamate synthase</fullName>
        <ecNumber evidence="6">6.3.2.12</ecNumber>
        <ecNumber evidence="7">6.3.2.17</ecNumber>
    </recommendedName>
    <alternativeName>
        <fullName evidence="17">Folylpoly-gamma-glutamate synthetase-dihydrofolate synthetase</fullName>
    </alternativeName>
    <alternativeName>
        <fullName evidence="15">Folylpolyglutamate synthetase</fullName>
    </alternativeName>
    <alternativeName>
        <fullName evidence="16">Tetrahydrofolylpolyglutamate synthase</fullName>
    </alternativeName>
</protein>
<accession>A0A419X808</accession>
<dbReference type="Pfam" id="PF02875">
    <property type="entry name" value="Mur_ligase_C"/>
    <property type="match status" value="1"/>
</dbReference>
<evidence type="ECO:0000313" key="25">
    <source>
        <dbReference type="EMBL" id="RKE03883.1"/>
    </source>
</evidence>
<evidence type="ECO:0000256" key="22">
    <source>
        <dbReference type="PIRNR" id="PIRNR001563"/>
    </source>
</evidence>
<evidence type="ECO:0000256" key="8">
    <source>
        <dbReference type="ARBA" id="ARBA00019357"/>
    </source>
</evidence>
<dbReference type="GO" id="GO:0046656">
    <property type="term" value="P:folic acid biosynthetic process"/>
    <property type="evidence" value="ECO:0007669"/>
    <property type="project" value="UniProtKB-KW"/>
</dbReference>
<evidence type="ECO:0000256" key="13">
    <source>
        <dbReference type="ARBA" id="ARBA00022842"/>
    </source>
</evidence>
<keyword evidence="14" id="KW-0289">Folate biosynthesis</keyword>
<dbReference type="SUPFAM" id="SSF53623">
    <property type="entry name" value="MurD-like peptide ligases, catalytic domain"/>
    <property type="match status" value="1"/>
</dbReference>
<comment type="catalytic activity">
    <reaction evidence="20">
        <text>(6R)-5,10-methylenetetrahydrofolyl-(gamma-L-Glu)(n) + L-glutamate + ATP = (6R)-5,10-methylenetetrahydrofolyl-(gamma-L-Glu)(n+1) + ADP + phosphate + H(+)</text>
        <dbReference type="Rhea" id="RHEA:51912"/>
        <dbReference type="Rhea" id="RHEA-COMP:13257"/>
        <dbReference type="Rhea" id="RHEA-COMP:13258"/>
        <dbReference type="ChEBI" id="CHEBI:15378"/>
        <dbReference type="ChEBI" id="CHEBI:29985"/>
        <dbReference type="ChEBI" id="CHEBI:30616"/>
        <dbReference type="ChEBI" id="CHEBI:43474"/>
        <dbReference type="ChEBI" id="CHEBI:136572"/>
        <dbReference type="ChEBI" id="CHEBI:456216"/>
        <dbReference type="EC" id="6.3.2.17"/>
    </reaction>
</comment>
<keyword evidence="13" id="KW-0460">Magnesium</keyword>
<dbReference type="InterPro" id="IPR004101">
    <property type="entry name" value="Mur_ligase_C"/>
</dbReference>
<keyword evidence="11 22" id="KW-0547">Nucleotide-binding</keyword>
<feature type="domain" description="Mur ligase C-terminal" evidence="23">
    <location>
        <begin position="303"/>
        <end position="420"/>
    </location>
</feature>
<dbReference type="SUPFAM" id="SSF53244">
    <property type="entry name" value="MurD-like peptide ligases, peptide-binding domain"/>
    <property type="match status" value="1"/>
</dbReference>
<evidence type="ECO:0000256" key="20">
    <source>
        <dbReference type="ARBA" id="ARBA00049035"/>
    </source>
</evidence>
<evidence type="ECO:0000256" key="21">
    <source>
        <dbReference type="ARBA" id="ARBA00049161"/>
    </source>
</evidence>
<evidence type="ECO:0000256" key="11">
    <source>
        <dbReference type="ARBA" id="ARBA00022741"/>
    </source>
</evidence>
<proteinExistence type="inferred from homology"/>
<dbReference type="EC" id="6.3.2.17" evidence="7"/>
<evidence type="ECO:0000256" key="15">
    <source>
        <dbReference type="ARBA" id="ARBA00030048"/>
    </source>
</evidence>
<organism evidence="25 26">
    <name type="scientific">Marinifilum flexuosum</name>
    <dbReference type="NCBI Taxonomy" id="1117708"/>
    <lineage>
        <taxon>Bacteria</taxon>
        <taxon>Pseudomonadati</taxon>
        <taxon>Bacteroidota</taxon>
        <taxon>Bacteroidia</taxon>
        <taxon>Marinilabiliales</taxon>
        <taxon>Marinifilaceae</taxon>
    </lineage>
</organism>
<dbReference type="PROSITE" id="PS01011">
    <property type="entry name" value="FOLYLPOLYGLU_SYNT_1"/>
    <property type="match status" value="1"/>
</dbReference>
<reference evidence="25 26" key="1">
    <citation type="submission" date="2018-09" db="EMBL/GenBank/DDBJ databases">
        <title>Genomic Encyclopedia of Archaeal and Bacterial Type Strains, Phase II (KMG-II): from individual species to whole genera.</title>
        <authorList>
            <person name="Goeker M."/>
        </authorList>
    </citation>
    <scope>NUCLEOTIDE SEQUENCE [LARGE SCALE GENOMIC DNA]</scope>
    <source>
        <strain evidence="25 26">DSM 21950</strain>
    </source>
</reference>
<gene>
    <name evidence="25" type="ORF">BXY64_0893</name>
</gene>
<dbReference type="InterPro" id="IPR036565">
    <property type="entry name" value="Mur-like_cat_sf"/>
</dbReference>
<comment type="similarity">
    <text evidence="5 22">Belongs to the folylpolyglutamate synthase family.</text>
</comment>
<evidence type="ECO:0000313" key="26">
    <source>
        <dbReference type="Proteomes" id="UP000284531"/>
    </source>
</evidence>
<evidence type="ECO:0000256" key="3">
    <source>
        <dbReference type="ARBA" id="ARBA00004799"/>
    </source>
</evidence>
<evidence type="ECO:0000256" key="1">
    <source>
        <dbReference type="ARBA" id="ARBA00001946"/>
    </source>
</evidence>
<dbReference type="GO" id="GO:0005524">
    <property type="term" value="F:ATP binding"/>
    <property type="evidence" value="ECO:0007669"/>
    <property type="project" value="UniProtKB-KW"/>
</dbReference>
<dbReference type="PIRSF" id="PIRSF001563">
    <property type="entry name" value="Folylpolyglu_synth"/>
    <property type="match status" value="1"/>
</dbReference>
<evidence type="ECO:0000256" key="14">
    <source>
        <dbReference type="ARBA" id="ARBA00022909"/>
    </source>
</evidence>
<dbReference type="Gene3D" id="3.40.1190.10">
    <property type="entry name" value="Mur-like, catalytic domain"/>
    <property type="match status" value="1"/>
</dbReference>